<proteinExistence type="inferred from homology"/>
<feature type="region of interest" description="Disordered" evidence="2">
    <location>
        <begin position="1"/>
        <end position="20"/>
    </location>
</feature>
<dbReference type="NCBIfam" id="TIGR02104">
    <property type="entry name" value="pulA_typeI"/>
    <property type="match status" value="1"/>
</dbReference>
<dbReference type="InterPro" id="IPR017853">
    <property type="entry name" value="GH"/>
</dbReference>
<feature type="non-terminal residue" evidence="4">
    <location>
        <position position="690"/>
    </location>
</feature>
<dbReference type="OrthoDB" id="9805159at2"/>
<evidence type="ECO:0000313" key="4">
    <source>
        <dbReference type="EMBL" id="PWG67087.1"/>
    </source>
</evidence>
<dbReference type="SUPFAM" id="SSF81296">
    <property type="entry name" value="E set domains"/>
    <property type="match status" value="1"/>
</dbReference>
<dbReference type="AlphaFoldDB" id="A0A2U2NDD1"/>
<dbReference type="Gene3D" id="3.20.20.80">
    <property type="entry name" value="Glycosidases"/>
    <property type="match status" value="1"/>
</dbReference>
<dbReference type="InterPro" id="IPR014756">
    <property type="entry name" value="Ig_E-set"/>
</dbReference>
<evidence type="ECO:0000256" key="2">
    <source>
        <dbReference type="SAM" id="MobiDB-lite"/>
    </source>
</evidence>
<dbReference type="Pfam" id="PF00128">
    <property type="entry name" value="Alpha-amylase"/>
    <property type="match status" value="1"/>
</dbReference>
<sequence length="690" mass="76178">MAPAESGSHSHIPQGKELPVPQPASLAVADWTPAETALPCPDYPVYTDDDLGAFPDAKGTTFRVWAPTASGVTLRLFKTGSSDEEAVIDDAESVVTAGMETPVSINPAAFPFETYELAPGADGTWLVRCDGIGHGVYYDYIVRFPDGTEHRTADPWARAAGVNGRRSMVVDLSRTDPDGWSEDHRPHIPSRDLVIWETHIGDFSNDPHSGVPFEHRGTYLAFTYPNTSVDGDGEFPTCVAYLKRLGVTAVQLMPFYDYGSIDESLARDDPRHGFNWGYDPLNYNVPEGSYSTDPFDGEVRIRECKRMIQALHKAGIKVIMDVVYNHMFSTDNWFERMIPGYALRRREDGSFADGSACTNDVATEHPMMRKYIVDSVTYWAREYHIDGFRFDLMGLIDVDTMNAVRSALDQLPGGASILMHGEPWAARETALVKGTILADKRGMPYLSPRIGMFCDSTRDAVRGHVFYQKVPGYLTGAAADYADDIRHAEDGWRGTLSGTAAVGQLIQYVSAHDDLTLWDKLCATMRPIPTEVDYAAEGECCEDLMQSNRLAAGVVFTAAGVPFLLGGEEFARTKHGVSDSFRSPVALNQLDWRRAQRLSSLVDHYAALIRLRRGNPAYFGGARMIVPREDEVVVFRVGDDCVAINPADEPRSQATVQLEMPGPYDEVSKIAPNDWRCIYCSEPGMPPPAA</sequence>
<dbReference type="SMART" id="SM00642">
    <property type="entry name" value="Aamy"/>
    <property type="match status" value="1"/>
</dbReference>
<dbReference type="Gene3D" id="2.60.40.10">
    <property type="entry name" value="Immunoglobulins"/>
    <property type="match status" value="1"/>
</dbReference>
<keyword evidence="5" id="KW-1185">Reference proteome</keyword>
<dbReference type="EMBL" id="QFFM01000001">
    <property type="protein sequence ID" value="PWG67087.1"/>
    <property type="molecule type" value="Genomic_DNA"/>
</dbReference>
<reference evidence="4 5" key="1">
    <citation type="journal article" date="2018" name="Int. J. Syst. Evol. Microbiol.">
        <title>Bifidobacterium callitrichidarum sp. nov. from the faeces of the emperor tamarin (Saguinus imperator).</title>
        <authorList>
            <person name="Modesto M."/>
            <person name="Michelini S."/>
            <person name="Sansosti M.C."/>
            <person name="De Filippo C."/>
            <person name="Cavalieri D."/>
            <person name="Qvirist L."/>
            <person name="Andlid T."/>
            <person name="Spiezio C."/>
            <person name="Sandri C."/>
            <person name="Pascarelli S."/>
            <person name="Sgorbati B."/>
            <person name="Mattarelli P."/>
        </authorList>
    </citation>
    <scope>NUCLEOTIDE SEQUENCE [LARGE SCALE GENOMIC DNA]</scope>
    <source>
        <strain evidence="4 5">TRI 5</strain>
    </source>
</reference>
<dbReference type="InterPro" id="IPR006047">
    <property type="entry name" value="GH13_cat_dom"/>
</dbReference>
<dbReference type="Proteomes" id="UP000245876">
    <property type="component" value="Unassembled WGS sequence"/>
</dbReference>
<dbReference type="GO" id="GO:0005975">
    <property type="term" value="P:carbohydrate metabolic process"/>
    <property type="evidence" value="ECO:0007669"/>
    <property type="project" value="InterPro"/>
</dbReference>
<gene>
    <name evidence="4" type="primary">pulA</name>
    <name evidence="4" type="ORF">DF196_00720</name>
</gene>
<accession>A0A2U2NDD1</accession>
<dbReference type="GO" id="GO:0004553">
    <property type="term" value="F:hydrolase activity, hydrolyzing O-glycosyl compounds"/>
    <property type="evidence" value="ECO:0007669"/>
    <property type="project" value="InterPro"/>
</dbReference>
<dbReference type="SUPFAM" id="SSF51445">
    <property type="entry name" value="(Trans)glycosidases"/>
    <property type="match status" value="1"/>
</dbReference>
<protein>
    <submittedName>
        <fullName evidence="4">Type I pullulanase</fullName>
    </submittedName>
</protein>
<organism evidence="4 5">
    <name type="scientific">Bifidobacterium callitrichidarum</name>
    <dbReference type="NCBI Taxonomy" id="2052941"/>
    <lineage>
        <taxon>Bacteria</taxon>
        <taxon>Bacillati</taxon>
        <taxon>Actinomycetota</taxon>
        <taxon>Actinomycetes</taxon>
        <taxon>Bifidobacteriales</taxon>
        <taxon>Bifidobacteriaceae</taxon>
        <taxon>Bifidobacterium</taxon>
    </lineage>
</organism>
<name>A0A2U2NDD1_9BIFI</name>
<evidence type="ECO:0000256" key="1">
    <source>
        <dbReference type="ARBA" id="ARBA00008061"/>
    </source>
</evidence>
<dbReference type="PANTHER" id="PTHR43002">
    <property type="entry name" value="GLYCOGEN DEBRANCHING ENZYME"/>
    <property type="match status" value="1"/>
</dbReference>
<dbReference type="CDD" id="cd02860">
    <property type="entry name" value="E_set_Pullulanase"/>
    <property type="match status" value="1"/>
</dbReference>
<evidence type="ECO:0000313" key="5">
    <source>
        <dbReference type="Proteomes" id="UP000245876"/>
    </source>
</evidence>
<dbReference type="InterPro" id="IPR004193">
    <property type="entry name" value="Glyco_hydro_13_N"/>
</dbReference>
<evidence type="ECO:0000259" key="3">
    <source>
        <dbReference type="SMART" id="SM00642"/>
    </source>
</evidence>
<dbReference type="InterPro" id="IPR011840">
    <property type="entry name" value="PulA_typeI"/>
</dbReference>
<dbReference type="CDD" id="cd11341">
    <property type="entry name" value="AmyAc_Pullulanase_LD-like"/>
    <property type="match status" value="1"/>
</dbReference>
<dbReference type="Pfam" id="PF02922">
    <property type="entry name" value="CBM_48"/>
    <property type="match status" value="1"/>
</dbReference>
<dbReference type="InterPro" id="IPR013783">
    <property type="entry name" value="Ig-like_fold"/>
</dbReference>
<feature type="domain" description="Glycosyl hydrolase family 13 catalytic" evidence="3">
    <location>
        <begin position="222"/>
        <end position="612"/>
    </location>
</feature>
<comment type="caution">
    <text evidence="4">The sequence shown here is derived from an EMBL/GenBank/DDBJ whole genome shotgun (WGS) entry which is preliminary data.</text>
</comment>
<comment type="similarity">
    <text evidence="1">Belongs to the glycosyl hydrolase 13 family.</text>
</comment>